<dbReference type="InterPro" id="IPR036641">
    <property type="entry name" value="HPT_dom_sf"/>
</dbReference>
<dbReference type="RefSeq" id="WP_096802050.1">
    <property type="nucleotide sequence ID" value="NZ_CP023563.1"/>
</dbReference>
<dbReference type="SUPFAM" id="SSF47226">
    <property type="entry name" value="Histidine-containing phosphotransfer domain, HPT domain"/>
    <property type="match status" value="1"/>
</dbReference>
<sequence length="148" mass="16015">MPTAPVLDHDALRGLGEQLESSEILCGFLRRYLALLDQRLGRLERSLACADQEGWMDAVLSLKTSSTMAGAQALAQEADDLQRESVRCPSWSAPVGSPPSRSLTAATVPDGPALTRRVQRMAQLRALAAETARQLQNFLQQRDGAPSS</sequence>
<protein>
    <recommendedName>
        <fullName evidence="3">HPt domain-containing protein</fullName>
    </recommendedName>
</protein>
<evidence type="ECO:0000313" key="1">
    <source>
        <dbReference type="EMBL" id="ATG50912.1"/>
    </source>
</evidence>
<accession>A0A291GLH5</accession>
<proteinExistence type="predicted"/>
<reference evidence="2" key="1">
    <citation type="submission" date="2017-09" db="EMBL/GenBank/DDBJ databases">
        <title>Brachybacterium sp. VM2412.</title>
        <authorList>
            <person name="Tak E.J."/>
            <person name="Bae J.-W."/>
        </authorList>
    </citation>
    <scope>NUCLEOTIDE SEQUENCE [LARGE SCALE GENOMIC DNA]</scope>
    <source>
        <strain evidence="2">VM2412</strain>
    </source>
</reference>
<dbReference type="GO" id="GO:0000160">
    <property type="term" value="P:phosphorelay signal transduction system"/>
    <property type="evidence" value="ECO:0007669"/>
    <property type="project" value="InterPro"/>
</dbReference>
<dbReference type="EMBL" id="CP023563">
    <property type="protein sequence ID" value="ATG50912.1"/>
    <property type="molecule type" value="Genomic_DNA"/>
</dbReference>
<dbReference type="OrthoDB" id="4965347at2"/>
<keyword evidence="2" id="KW-1185">Reference proteome</keyword>
<dbReference type="Proteomes" id="UP000218165">
    <property type="component" value="Chromosome"/>
</dbReference>
<organism evidence="1 2">
    <name type="scientific">Brachybacterium vulturis</name>
    <dbReference type="NCBI Taxonomy" id="2017484"/>
    <lineage>
        <taxon>Bacteria</taxon>
        <taxon>Bacillati</taxon>
        <taxon>Actinomycetota</taxon>
        <taxon>Actinomycetes</taxon>
        <taxon>Micrococcales</taxon>
        <taxon>Dermabacteraceae</taxon>
        <taxon>Brachybacterium</taxon>
    </lineage>
</organism>
<dbReference type="AlphaFoldDB" id="A0A291GLH5"/>
<evidence type="ECO:0000313" key="2">
    <source>
        <dbReference type="Proteomes" id="UP000218165"/>
    </source>
</evidence>
<name>A0A291GLH5_9MICO</name>
<dbReference type="Gene3D" id="1.20.120.160">
    <property type="entry name" value="HPT domain"/>
    <property type="match status" value="1"/>
</dbReference>
<gene>
    <name evidence="1" type="ORF">CFK38_04740</name>
</gene>
<evidence type="ECO:0008006" key="3">
    <source>
        <dbReference type="Google" id="ProtNLM"/>
    </source>
</evidence>
<dbReference type="KEGG" id="brz:CFK38_04740"/>